<evidence type="ECO:0000256" key="3">
    <source>
        <dbReference type="SAM" id="MobiDB-lite"/>
    </source>
</evidence>
<sequence>MGSRGVNKVIIIGRLGHDPEIRYSPSGTAFANLIVATSEQWRDKQTGEQKEQTEWHRVVMSGKLAEIASEYLRKGSEVYLEGKLRTRKWQDQSGQDRFTTEVIVGVGGTMQMLGGKQGSNEQSSPQRNNGQQQKQQPQKQVNHSEPPMEFDDDIPFAPVTLPFPRHAIHAI</sequence>
<evidence type="ECO:0000256" key="2">
    <source>
        <dbReference type="PIRNR" id="PIRNR002070"/>
    </source>
</evidence>
<dbReference type="GO" id="GO:0003697">
    <property type="term" value="F:single-stranded DNA binding"/>
    <property type="evidence" value="ECO:0007669"/>
    <property type="project" value="InterPro"/>
</dbReference>
<feature type="compositionally biased region" description="Low complexity" evidence="3">
    <location>
        <begin position="125"/>
        <end position="140"/>
    </location>
</feature>
<dbReference type="NCBIfam" id="TIGR00621">
    <property type="entry name" value="ssb"/>
    <property type="match status" value="1"/>
</dbReference>
<evidence type="ECO:0000313" key="4">
    <source>
        <dbReference type="EMBL" id="ASJ79506.1"/>
    </source>
</evidence>
<dbReference type="GO" id="GO:0009295">
    <property type="term" value="C:nucleoid"/>
    <property type="evidence" value="ECO:0007669"/>
    <property type="project" value="TreeGrafter"/>
</dbReference>
<organism evidence="4 5">
    <name type="scientific">Escherichia phage ECP1</name>
    <dbReference type="NCBI Taxonomy" id="2015807"/>
    <lineage>
        <taxon>Viruses</taxon>
        <taxon>Duplodnaviria</taxon>
        <taxon>Heunggongvirae</taxon>
        <taxon>Uroviricota</taxon>
        <taxon>Caudoviricetes</taxon>
        <taxon>Hendrixvirinae</taxon>
        <taxon>Wongtaivirus</taxon>
        <taxon>Wongtaivirus ECP1</taxon>
    </lineage>
</organism>
<dbReference type="SUPFAM" id="SSF50249">
    <property type="entry name" value="Nucleic acid-binding proteins"/>
    <property type="match status" value="1"/>
</dbReference>
<keyword evidence="5" id="KW-1185">Reference proteome</keyword>
<dbReference type="PROSITE" id="PS50935">
    <property type="entry name" value="SSB"/>
    <property type="match status" value="1"/>
</dbReference>
<dbReference type="Pfam" id="PF00436">
    <property type="entry name" value="SSB"/>
    <property type="match status" value="1"/>
</dbReference>
<dbReference type="HAMAP" id="MF_00984">
    <property type="entry name" value="SSB"/>
    <property type="match status" value="1"/>
</dbReference>
<gene>
    <name evidence="4" type="ORF">ECP1_052</name>
</gene>
<evidence type="ECO:0000313" key="5">
    <source>
        <dbReference type="Proteomes" id="UP000224802"/>
    </source>
</evidence>
<dbReference type="PANTHER" id="PTHR10302:SF27">
    <property type="entry name" value="SINGLE-STRANDED DNA-BINDING PROTEIN"/>
    <property type="match status" value="1"/>
</dbReference>
<dbReference type="PIRSF" id="PIRSF002070">
    <property type="entry name" value="SSB"/>
    <property type="match status" value="1"/>
</dbReference>
<dbReference type="Gene3D" id="2.40.50.140">
    <property type="entry name" value="Nucleic acid-binding proteins"/>
    <property type="match status" value="1"/>
</dbReference>
<name>A0A220NRQ8_9CAUD</name>
<dbReference type="InterPro" id="IPR000424">
    <property type="entry name" value="Primosome_PriB/ssb"/>
</dbReference>
<dbReference type="InterPro" id="IPR012340">
    <property type="entry name" value="NA-bd_OB-fold"/>
</dbReference>
<evidence type="ECO:0000256" key="1">
    <source>
        <dbReference type="ARBA" id="ARBA00023125"/>
    </source>
</evidence>
<reference evidence="5" key="1">
    <citation type="submission" date="2017-04" db="EMBL/GenBank/DDBJ databases">
        <authorList>
            <person name="Kim M."/>
            <person name="Ryu S."/>
            <person name="Kim M."/>
        </authorList>
    </citation>
    <scope>NUCLEOTIDE SEQUENCE [LARGE SCALE GENOMIC DNA]</scope>
</reference>
<feature type="region of interest" description="Disordered" evidence="3">
    <location>
        <begin position="110"/>
        <end position="156"/>
    </location>
</feature>
<dbReference type="Proteomes" id="UP000224802">
    <property type="component" value="Segment"/>
</dbReference>
<keyword evidence="1 2" id="KW-0238">DNA-binding</keyword>
<dbReference type="EMBL" id="KY979108">
    <property type="protein sequence ID" value="ASJ79506.1"/>
    <property type="molecule type" value="Genomic_DNA"/>
</dbReference>
<proteinExistence type="inferred from homology"/>
<accession>A0A220NRQ8</accession>
<dbReference type="InterPro" id="IPR011344">
    <property type="entry name" value="ssDNA-bd"/>
</dbReference>
<dbReference type="GO" id="GO:0006260">
    <property type="term" value="P:DNA replication"/>
    <property type="evidence" value="ECO:0007669"/>
    <property type="project" value="InterPro"/>
</dbReference>
<dbReference type="PANTHER" id="PTHR10302">
    <property type="entry name" value="SINGLE-STRANDED DNA-BINDING PROTEIN"/>
    <property type="match status" value="1"/>
</dbReference>
<protein>
    <recommendedName>
        <fullName evidence="2">Single-stranded DNA-binding protein</fullName>
    </recommendedName>
</protein>
<dbReference type="CDD" id="cd04496">
    <property type="entry name" value="SSB_OBF"/>
    <property type="match status" value="1"/>
</dbReference>